<evidence type="ECO:0000256" key="1">
    <source>
        <dbReference type="ARBA" id="ARBA00023157"/>
    </source>
</evidence>
<sequence>KGFNEKFAPKKSSFCFVNVDSLMGKDCFLAFSSIISLHCEKQTETEVCSKYISDILNKAKQSLNSNANIERLMLTVKSIKNLAFNSGFQILHSVYSNKQNPLILRIEAVWAVASIQMNGNRTMATKLIQLINDEHEEHEIRVAAFYSLFATGATIEELRTVLLNLREKDKKLNSYIYSQRQLLHYISRVSV</sequence>
<dbReference type="Proteomes" id="UP000288716">
    <property type="component" value="Unassembled WGS sequence"/>
</dbReference>
<keyword evidence="5" id="KW-1185">Reference proteome</keyword>
<reference evidence="4 5" key="1">
    <citation type="journal article" date="2018" name="Gigascience">
        <title>Genomes of trombidid mites reveal novel predicted allergens and laterally-transferred genes associated with secondary metabolism.</title>
        <authorList>
            <person name="Dong X."/>
            <person name="Chaisiri K."/>
            <person name="Xia D."/>
            <person name="Armstrong S.D."/>
            <person name="Fang Y."/>
            <person name="Donnelly M.J."/>
            <person name="Kadowaki T."/>
            <person name="McGarry J.W."/>
            <person name="Darby A.C."/>
            <person name="Makepeace B.L."/>
        </authorList>
    </citation>
    <scope>NUCLEOTIDE SEQUENCE [LARGE SCALE GENOMIC DNA]</scope>
    <source>
        <strain evidence="4">UoL-UT</strain>
    </source>
</reference>
<accession>A0A443RSA3</accession>
<comment type="caution">
    <text evidence="4">The sequence shown here is derived from an EMBL/GenBank/DDBJ whole genome shotgun (WGS) entry which is preliminary data.</text>
</comment>
<dbReference type="PANTHER" id="PTHR23345">
    <property type="entry name" value="VITELLOGENIN-RELATED"/>
    <property type="match status" value="1"/>
</dbReference>
<organism evidence="4 5">
    <name type="scientific">Leptotrombidium deliense</name>
    <dbReference type="NCBI Taxonomy" id="299467"/>
    <lineage>
        <taxon>Eukaryota</taxon>
        <taxon>Metazoa</taxon>
        <taxon>Ecdysozoa</taxon>
        <taxon>Arthropoda</taxon>
        <taxon>Chelicerata</taxon>
        <taxon>Arachnida</taxon>
        <taxon>Acari</taxon>
        <taxon>Acariformes</taxon>
        <taxon>Trombidiformes</taxon>
        <taxon>Prostigmata</taxon>
        <taxon>Anystina</taxon>
        <taxon>Parasitengona</taxon>
        <taxon>Trombiculoidea</taxon>
        <taxon>Trombiculidae</taxon>
        <taxon>Leptotrombidium</taxon>
    </lineage>
</organism>
<dbReference type="Pfam" id="PF01347">
    <property type="entry name" value="Vitellogenin_N"/>
    <property type="match status" value="1"/>
</dbReference>
<evidence type="ECO:0000256" key="2">
    <source>
        <dbReference type="ARBA" id="ARBA00023180"/>
    </source>
</evidence>
<dbReference type="PANTHER" id="PTHR23345:SF15">
    <property type="entry name" value="VITELLOGENIN 1-RELATED"/>
    <property type="match status" value="1"/>
</dbReference>
<gene>
    <name evidence="4" type="ORF">B4U80_14664</name>
</gene>
<dbReference type="SUPFAM" id="SSF48431">
    <property type="entry name" value="Lipovitellin-phosvitin complex, superhelical domain"/>
    <property type="match status" value="1"/>
</dbReference>
<dbReference type="OrthoDB" id="160294at2759"/>
<dbReference type="VEuPathDB" id="VectorBase:LDEU013829"/>
<evidence type="ECO:0000313" key="4">
    <source>
        <dbReference type="EMBL" id="RWS18211.1"/>
    </source>
</evidence>
<keyword evidence="2" id="KW-0325">Glycoprotein</keyword>
<feature type="non-terminal residue" evidence="4">
    <location>
        <position position="1"/>
    </location>
</feature>
<name>A0A443RSA3_9ACAR</name>
<feature type="domain" description="Vitellogenin" evidence="3">
    <location>
        <begin position="23"/>
        <end position="179"/>
    </location>
</feature>
<dbReference type="Gene3D" id="1.25.10.20">
    <property type="entry name" value="Vitellinogen, superhelical"/>
    <property type="match status" value="1"/>
</dbReference>
<keyword evidence="1" id="KW-1015">Disulfide bond</keyword>
<dbReference type="EMBL" id="NCKV01043722">
    <property type="protein sequence ID" value="RWS18211.1"/>
    <property type="molecule type" value="Genomic_DNA"/>
</dbReference>
<dbReference type="InterPro" id="IPR001747">
    <property type="entry name" value="Vitellogenin_N"/>
</dbReference>
<dbReference type="GO" id="GO:0005319">
    <property type="term" value="F:lipid transporter activity"/>
    <property type="evidence" value="ECO:0007669"/>
    <property type="project" value="InterPro"/>
</dbReference>
<dbReference type="InterPro" id="IPR050733">
    <property type="entry name" value="Vitellogenin/Apolipophorin"/>
</dbReference>
<dbReference type="InterPro" id="IPR011030">
    <property type="entry name" value="Lipovitellin_superhlx_dom"/>
</dbReference>
<protein>
    <submittedName>
        <fullName evidence="4">Vitellogenin-6-like protein</fullName>
    </submittedName>
</protein>
<dbReference type="AlphaFoldDB" id="A0A443RSA3"/>
<evidence type="ECO:0000259" key="3">
    <source>
        <dbReference type="Pfam" id="PF01347"/>
    </source>
</evidence>
<evidence type="ECO:0000313" key="5">
    <source>
        <dbReference type="Proteomes" id="UP000288716"/>
    </source>
</evidence>
<proteinExistence type="predicted"/>